<evidence type="ECO:0000313" key="4">
    <source>
        <dbReference type="EMBL" id="XAM40469.1"/>
    </source>
</evidence>
<dbReference type="RefSeq" id="WP_434794112.1">
    <property type="nucleotide sequence ID" value="NZ_CP154616.1"/>
</dbReference>
<comment type="similarity">
    <text evidence="1 2">Belongs to the metallophosphoesterase superfamily. YfcE family.</text>
</comment>
<dbReference type="SUPFAM" id="SSF56300">
    <property type="entry name" value="Metallo-dependent phosphatases"/>
    <property type="match status" value="1"/>
</dbReference>
<evidence type="ECO:0000256" key="1">
    <source>
        <dbReference type="ARBA" id="ARBA00008950"/>
    </source>
</evidence>
<dbReference type="EC" id="3.1.4.-" evidence="2"/>
<keyword evidence="2" id="KW-0479">Metal-binding</keyword>
<organism evidence="4 5">
    <name type="scientific">Terrisporobacter petrolearius</name>
    <dbReference type="NCBI Taxonomy" id="1460447"/>
    <lineage>
        <taxon>Bacteria</taxon>
        <taxon>Bacillati</taxon>
        <taxon>Bacillota</taxon>
        <taxon>Clostridia</taxon>
        <taxon>Peptostreptococcales</taxon>
        <taxon>Peptostreptococcaceae</taxon>
        <taxon>Terrisporobacter</taxon>
    </lineage>
</organism>
<evidence type="ECO:0000259" key="3">
    <source>
        <dbReference type="Pfam" id="PF12850"/>
    </source>
</evidence>
<comment type="cofactor">
    <cofactor evidence="2">
        <name>a divalent metal cation</name>
        <dbReference type="ChEBI" id="CHEBI:60240"/>
    </cofactor>
</comment>
<gene>
    <name evidence="4" type="ORF">TPELB_07710</name>
</gene>
<feature type="domain" description="Calcineurin-like phosphoesterase" evidence="3">
    <location>
        <begin position="11"/>
        <end position="147"/>
    </location>
</feature>
<evidence type="ECO:0000313" key="5">
    <source>
        <dbReference type="Proteomes" id="UP001477947"/>
    </source>
</evidence>
<protein>
    <recommendedName>
        <fullName evidence="2">Phosphoesterase</fullName>
        <ecNumber evidence="2">3.1.4.-</ecNumber>
    </recommendedName>
</protein>
<proteinExistence type="inferred from homology"/>
<dbReference type="InterPro" id="IPR024654">
    <property type="entry name" value="Calcineurin-like_PHP_lpxH"/>
</dbReference>
<evidence type="ECO:0000256" key="2">
    <source>
        <dbReference type="RuleBase" id="RU362039"/>
    </source>
</evidence>
<dbReference type="Proteomes" id="UP001477947">
    <property type="component" value="Chromosome"/>
</dbReference>
<dbReference type="EMBL" id="CP154622">
    <property type="protein sequence ID" value="XAM40469.1"/>
    <property type="molecule type" value="Genomic_DNA"/>
</dbReference>
<dbReference type="Gene3D" id="3.60.21.10">
    <property type="match status" value="1"/>
</dbReference>
<dbReference type="NCBIfam" id="TIGR00040">
    <property type="entry name" value="yfcE"/>
    <property type="match status" value="1"/>
</dbReference>
<dbReference type="Pfam" id="PF12850">
    <property type="entry name" value="Metallophos_2"/>
    <property type="match status" value="1"/>
</dbReference>
<dbReference type="InterPro" id="IPR000979">
    <property type="entry name" value="Phosphodiesterase_MJ0936/Vps29"/>
</dbReference>
<reference evidence="4 5" key="1">
    <citation type="submission" date="2024-04" db="EMBL/GenBank/DDBJ databases">
        <title>Isolation and characterization of novel acetogenic strains of the genera Terrisporobacter and Acetoanaerobium.</title>
        <authorList>
            <person name="Boeer T."/>
            <person name="Schueler M.A."/>
            <person name="Lueschen A."/>
            <person name="Eysell L."/>
            <person name="Droege J."/>
            <person name="Heinemann M."/>
            <person name="Engelhardt L."/>
            <person name="Basen M."/>
            <person name="Daniel R."/>
        </authorList>
    </citation>
    <scope>NUCLEOTIDE SEQUENCE [LARGE SCALE GENOMIC DNA]</scope>
    <source>
        <strain evidence="4 5">ELB</strain>
    </source>
</reference>
<dbReference type="InterPro" id="IPR029052">
    <property type="entry name" value="Metallo-depent_PP-like"/>
</dbReference>
<sequence length="159" mass="18598">MKNKLKEKYMVGIISDTHGLLREEVINYLKKCDYIVHGGDINSKDVLKELQNIAPVYVVRGNNDKGEWAEELPKELYFNIGNIKFYMVHNKKDISSNLKSVHVIIFGHSHKYFCEKIEDILWLNPGSCGKRRFNLPINFIIMTIENDSYNIEKIDIMFN</sequence>
<keyword evidence="5" id="KW-1185">Reference proteome</keyword>
<accession>A0ABZ3FCE2</accession>
<name>A0ABZ3FCE2_9FIRM</name>
<dbReference type="PANTHER" id="PTHR11124">
    <property type="entry name" value="VACUOLAR SORTING PROTEIN VPS29"/>
    <property type="match status" value="1"/>
</dbReference>